<evidence type="ECO:0000313" key="2">
    <source>
        <dbReference type="Proteomes" id="UP000223913"/>
    </source>
</evidence>
<organism evidence="1 2">
    <name type="scientific">Flavilitoribacter nigricans (strain ATCC 23147 / DSM 23189 / NBRC 102662 / NCIMB 1420 / SS-2)</name>
    <name type="common">Lewinella nigricans</name>
    <dbReference type="NCBI Taxonomy" id="1122177"/>
    <lineage>
        <taxon>Bacteria</taxon>
        <taxon>Pseudomonadati</taxon>
        <taxon>Bacteroidota</taxon>
        <taxon>Saprospiria</taxon>
        <taxon>Saprospirales</taxon>
        <taxon>Lewinellaceae</taxon>
        <taxon>Flavilitoribacter</taxon>
    </lineage>
</organism>
<accession>A0A2D0N0F0</accession>
<gene>
    <name evidence="1" type="ORF">CRP01_35060</name>
</gene>
<name>A0A2D0N0F0_FLAN2</name>
<dbReference type="AlphaFoldDB" id="A0A2D0N0F0"/>
<comment type="caution">
    <text evidence="1">The sequence shown here is derived from an EMBL/GenBank/DDBJ whole genome shotgun (WGS) entry which is preliminary data.</text>
</comment>
<dbReference type="OrthoDB" id="9889379at2"/>
<sequence>MKTTEIDDQHLRESSTKNQFFQALENDRRFFQEAFEVMLTLVISDPQLTSEVADLIAADYRSLYLAILKNQPQQAGDANQMGCCKDFS</sequence>
<evidence type="ECO:0000313" key="1">
    <source>
        <dbReference type="EMBL" id="PHN01858.1"/>
    </source>
</evidence>
<dbReference type="EMBL" id="PDUD01000048">
    <property type="protein sequence ID" value="PHN01858.1"/>
    <property type="molecule type" value="Genomic_DNA"/>
</dbReference>
<keyword evidence="2" id="KW-1185">Reference proteome</keyword>
<dbReference type="Proteomes" id="UP000223913">
    <property type="component" value="Unassembled WGS sequence"/>
</dbReference>
<protein>
    <submittedName>
        <fullName evidence="1">Uncharacterized protein</fullName>
    </submittedName>
</protein>
<proteinExistence type="predicted"/>
<dbReference type="RefSeq" id="WP_099154748.1">
    <property type="nucleotide sequence ID" value="NZ_PDUD01000048.1"/>
</dbReference>
<reference evidence="1 2" key="1">
    <citation type="submission" date="2017-10" db="EMBL/GenBank/DDBJ databases">
        <title>The draft genome sequence of Lewinella nigricans NBRC 102662.</title>
        <authorList>
            <person name="Wang K."/>
        </authorList>
    </citation>
    <scope>NUCLEOTIDE SEQUENCE [LARGE SCALE GENOMIC DNA]</scope>
    <source>
        <strain evidence="1 2">NBRC 102662</strain>
    </source>
</reference>